<dbReference type="OrthoDB" id="2080087at2"/>
<keyword evidence="3" id="KW-1185">Reference proteome</keyword>
<dbReference type="SUPFAM" id="SSF54001">
    <property type="entry name" value="Cysteine proteinases"/>
    <property type="match status" value="1"/>
</dbReference>
<comment type="caution">
    <text evidence="2">The sequence shown here is derived from an EMBL/GenBank/DDBJ whole genome shotgun (WGS) entry which is preliminary data.</text>
</comment>
<name>A0A162DMK8_9BACI</name>
<keyword evidence="1" id="KW-0732">Signal</keyword>
<dbReference type="EMBL" id="LTAO01000022">
    <property type="protein sequence ID" value="KYG30038.1"/>
    <property type="molecule type" value="Genomic_DNA"/>
</dbReference>
<feature type="signal peptide" evidence="1">
    <location>
        <begin position="1"/>
        <end position="26"/>
    </location>
</feature>
<gene>
    <name evidence="2" type="ORF">AZF04_20045</name>
</gene>
<evidence type="ECO:0000256" key="1">
    <source>
        <dbReference type="SAM" id="SignalP"/>
    </source>
</evidence>
<dbReference type="RefSeq" id="WP_061949024.1">
    <property type="nucleotide sequence ID" value="NZ_LTAO01000022.1"/>
</dbReference>
<protein>
    <submittedName>
        <fullName evidence="2">Uncharacterized protein</fullName>
    </submittedName>
</protein>
<dbReference type="InterPro" id="IPR024453">
    <property type="entry name" value="Peptidase_C92"/>
</dbReference>
<dbReference type="Proteomes" id="UP000075806">
    <property type="component" value="Unassembled WGS sequence"/>
</dbReference>
<dbReference type="Pfam" id="PF05708">
    <property type="entry name" value="Peptidase_C92"/>
    <property type="match status" value="1"/>
</dbReference>
<accession>A0A162DMK8</accession>
<sequence length="195" mass="21664">MKFLKIPIIFFSLIIALFLFAGSSLAYDYPNGTKARTGDILVTNETSSKGLTGHVAIAINADQYIDTRGPGDTPTIRQLSDWFKRYTNTKVVRPNDQAAARSAGQYAATYHNSGIPYKVNFELLDNSYIYCSKLVWQAYAFTGNVLTTGIEMAMDGRINMYAPYNFLHKKNYANGGQAKLVYSKGMITIGDLPKK</sequence>
<dbReference type="InterPro" id="IPR038765">
    <property type="entry name" value="Papain-like_cys_pep_sf"/>
</dbReference>
<feature type="chain" id="PRO_5007834023" evidence="1">
    <location>
        <begin position="27"/>
        <end position="195"/>
    </location>
</feature>
<evidence type="ECO:0000313" key="2">
    <source>
        <dbReference type="EMBL" id="KYG30038.1"/>
    </source>
</evidence>
<organism evidence="2 3">
    <name type="scientific">Alkalihalobacillus trypoxylicola</name>
    <dbReference type="NCBI Taxonomy" id="519424"/>
    <lineage>
        <taxon>Bacteria</taxon>
        <taxon>Bacillati</taxon>
        <taxon>Bacillota</taxon>
        <taxon>Bacilli</taxon>
        <taxon>Bacillales</taxon>
        <taxon>Bacillaceae</taxon>
        <taxon>Alkalihalobacillus</taxon>
    </lineage>
</organism>
<evidence type="ECO:0000313" key="3">
    <source>
        <dbReference type="Proteomes" id="UP000075806"/>
    </source>
</evidence>
<dbReference type="Gene3D" id="3.90.1720.10">
    <property type="entry name" value="endopeptidase domain like (from Nostoc punctiforme)"/>
    <property type="match status" value="1"/>
</dbReference>
<reference evidence="2" key="1">
    <citation type="submission" date="2016-02" db="EMBL/GenBank/DDBJ databases">
        <title>Genome sequence of Bacillus trypoxylicola KCTC 13244(T).</title>
        <authorList>
            <person name="Jeong H."/>
            <person name="Park S.-H."/>
            <person name="Choi S.-K."/>
        </authorList>
    </citation>
    <scope>NUCLEOTIDE SEQUENCE [LARGE SCALE GENOMIC DNA]</scope>
    <source>
        <strain evidence="2">KCTC 13244</strain>
    </source>
</reference>
<dbReference type="AlphaFoldDB" id="A0A162DMK8"/>
<proteinExistence type="predicted"/>